<name>A0A0E9RFE5_ANGAN</name>
<protein>
    <submittedName>
        <fullName evidence="1">Uncharacterized protein</fullName>
    </submittedName>
</protein>
<reference evidence="1" key="1">
    <citation type="submission" date="2014-11" db="EMBL/GenBank/DDBJ databases">
        <authorList>
            <person name="Amaro Gonzalez C."/>
        </authorList>
    </citation>
    <scope>NUCLEOTIDE SEQUENCE</scope>
</reference>
<reference evidence="1" key="2">
    <citation type="journal article" date="2015" name="Fish Shellfish Immunol.">
        <title>Early steps in the European eel (Anguilla anguilla)-Vibrio vulnificus interaction in the gills: Role of the RtxA13 toxin.</title>
        <authorList>
            <person name="Callol A."/>
            <person name="Pajuelo D."/>
            <person name="Ebbesson L."/>
            <person name="Teles M."/>
            <person name="MacKenzie S."/>
            <person name="Amaro C."/>
        </authorList>
    </citation>
    <scope>NUCLEOTIDE SEQUENCE</scope>
</reference>
<accession>A0A0E9RFE5</accession>
<dbReference type="EMBL" id="GBXM01080731">
    <property type="protein sequence ID" value="JAH27846.1"/>
    <property type="molecule type" value="Transcribed_RNA"/>
</dbReference>
<evidence type="ECO:0000313" key="1">
    <source>
        <dbReference type="EMBL" id="JAH27846.1"/>
    </source>
</evidence>
<sequence>MEQKPKAVNLLGMWTLFPEL</sequence>
<dbReference type="AlphaFoldDB" id="A0A0E9RFE5"/>
<organism evidence="1">
    <name type="scientific">Anguilla anguilla</name>
    <name type="common">European freshwater eel</name>
    <name type="synonym">Muraena anguilla</name>
    <dbReference type="NCBI Taxonomy" id="7936"/>
    <lineage>
        <taxon>Eukaryota</taxon>
        <taxon>Metazoa</taxon>
        <taxon>Chordata</taxon>
        <taxon>Craniata</taxon>
        <taxon>Vertebrata</taxon>
        <taxon>Euteleostomi</taxon>
        <taxon>Actinopterygii</taxon>
        <taxon>Neopterygii</taxon>
        <taxon>Teleostei</taxon>
        <taxon>Anguilliformes</taxon>
        <taxon>Anguillidae</taxon>
        <taxon>Anguilla</taxon>
    </lineage>
</organism>
<proteinExistence type="predicted"/>